<keyword evidence="3" id="KW-0031">Aminopeptidase</keyword>
<evidence type="ECO:0000256" key="7">
    <source>
        <dbReference type="ARBA" id="ARBA00023625"/>
    </source>
</evidence>
<evidence type="ECO:0000256" key="5">
    <source>
        <dbReference type="ARBA" id="ARBA00022801"/>
    </source>
</evidence>
<evidence type="ECO:0000256" key="2">
    <source>
        <dbReference type="ARBA" id="ARBA00014190"/>
    </source>
</evidence>
<comment type="catalytic activity">
    <reaction evidence="14">
        <text>L-cysteinylglycine + H2O = L-cysteine + glycine</text>
        <dbReference type="Rhea" id="RHEA:28783"/>
        <dbReference type="ChEBI" id="CHEBI:15377"/>
        <dbReference type="ChEBI" id="CHEBI:35235"/>
        <dbReference type="ChEBI" id="CHEBI:57305"/>
        <dbReference type="ChEBI" id="CHEBI:61694"/>
    </reaction>
    <physiologicalReaction direction="left-to-right" evidence="14">
        <dbReference type="Rhea" id="RHEA:28784"/>
    </physiologicalReaction>
</comment>
<protein>
    <recommendedName>
        <fullName evidence="2">Cytosol aminopeptidase</fullName>
        <ecNumber evidence="7">3.4.13.23</ecNumber>
    </recommendedName>
    <alternativeName>
        <fullName evidence="10">Cysteinylglycine-S-conjugate dipeptidase</fullName>
    </alternativeName>
    <alternativeName>
        <fullName evidence="11">Leucine aminopeptidase 3</fullName>
    </alternativeName>
    <alternativeName>
        <fullName evidence="9">Proline aminopeptidase</fullName>
    </alternativeName>
    <alternativeName>
        <fullName evidence="8">Prolyl aminopeptidase</fullName>
    </alternativeName>
</protein>
<dbReference type="PANTHER" id="PTHR11963:SF25">
    <property type="entry name" value="CYTOSOL AMINOPEPTIDASE"/>
    <property type="match status" value="1"/>
</dbReference>
<evidence type="ECO:0000256" key="4">
    <source>
        <dbReference type="ARBA" id="ARBA00022670"/>
    </source>
</evidence>
<evidence type="ECO:0000256" key="13">
    <source>
        <dbReference type="ARBA" id="ARBA00047881"/>
    </source>
</evidence>
<dbReference type="SUPFAM" id="SSF52949">
    <property type="entry name" value="Macro domain-like"/>
    <property type="match status" value="1"/>
</dbReference>
<dbReference type="GO" id="GO:0030145">
    <property type="term" value="F:manganese ion binding"/>
    <property type="evidence" value="ECO:0007669"/>
    <property type="project" value="InterPro"/>
</dbReference>
<keyword evidence="5" id="KW-0378">Hydrolase</keyword>
<feature type="domain" description="Cytosol aminopeptidase" evidence="15">
    <location>
        <begin position="232"/>
        <end position="423"/>
    </location>
</feature>
<dbReference type="GO" id="GO:0006508">
    <property type="term" value="P:proteolysis"/>
    <property type="evidence" value="ECO:0007669"/>
    <property type="project" value="UniProtKB-KW"/>
</dbReference>
<dbReference type="EC" id="3.4.13.23" evidence="7"/>
<evidence type="ECO:0000256" key="6">
    <source>
        <dbReference type="ARBA" id="ARBA00023511"/>
    </source>
</evidence>
<evidence type="ECO:0000256" key="9">
    <source>
        <dbReference type="ARBA" id="ARBA00030930"/>
    </source>
</evidence>
<sequence length="561" mass="61451">MRTALKRFARLIHFRPNSTNTNPIAYTNTNSNTNVNNSNNINNVNNASNPNNAASCYKTDSANNGKGLVLGVWSGQDVHNGVKLTDVGKEINSQTRGLLMDILKTASVPKKGDIRVLHGLHPEFNSIAVVGLGGQCSGYNVVEDIDERKEAVRIASAVGCCELQTLGMREIEIEDFSGLAESAAEGSILGTYVFQEFKNLDHRLSVPILQPYDLCSNWEQWKIGLVKASAQNYARQLMEMPGNLLTPTTFTQNIVDVLCKSGVSVKVKVQYWAEKHGMGGFLGVARGSCEPPVFLELSYHGGKNKGENPVILVGSGITFNSGGVCLKRNKREMGRMRGDIGGAACVAAVTRAVAELKLPINLRTLIPLVENMPGCNAIKPGERLIAMDGSVVQLRSSDVAGQLVLADALYYSNHFKPRVVLSVDSLWTRVRGAAIHTGDRAVRLPLWNIHRERMVNYEGDHVIGRDDSSCSTASFLKQFIQSKDWIHFETDNVMVSCQKESPYLRDGMSGRPTRTLIELIAQLTENVQFLAWATPPVTCWQICLIKAVWGRGFKPGTLPAP</sequence>
<dbReference type="Gene3D" id="3.40.630.10">
    <property type="entry name" value="Zn peptidases"/>
    <property type="match status" value="2"/>
</dbReference>
<dbReference type="PANTHER" id="PTHR11963">
    <property type="entry name" value="LEUCINE AMINOPEPTIDASE-RELATED"/>
    <property type="match status" value="1"/>
</dbReference>
<dbReference type="Gene3D" id="3.40.220.10">
    <property type="entry name" value="Leucine Aminopeptidase, subunit E, domain 1"/>
    <property type="match status" value="1"/>
</dbReference>
<dbReference type="SUPFAM" id="SSF53187">
    <property type="entry name" value="Zn-dependent exopeptidases"/>
    <property type="match status" value="1"/>
</dbReference>
<comment type="catalytic activity">
    <reaction evidence="13">
        <text>S-benzyl-L-cysteinylglycine + H2O = S-benzyl-L-cysteine + glycine</text>
        <dbReference type="Rhea" id="RHEA:62568"/>
        <dbReference type="ChEBI" id="CHEBI:15377"/>
        <dbReference type="ChEBI" id="CHEBI:57305"/>
        <dbReference type="ChEBI" id="CHEBI:145802"/>
        <dbReference type="ChEBI" id="CHEBI:145803"/>
    </reaction>
    <physiologicalReaction direction="left-to-right" evidence="13">
        <dbReference type="Rhea" id="RHEA:62569"/>
    </physiologicalReaction>
</comment>
<dbReference type="GO" id="GO:0005737">
    <property type="term" value="C:cytoplasm"/>
    <property type="evidence" value="ECO:0007669"/>
    <property type="project" value="InterPro"/>
</dbReference>
<feature type="domain" description="Peptidase M17 leucyl aminopeptidase N-terminal" evidence="16">
    <location>
        <begin position="70"/>
        <end position="198"/>
    </location>
</feature>
<evidence type="ECO:0000259" key="16">
    <source>
        <dbReference type="Pfam" id="PF02789"/>
    </source>
</evidence>
<dbReference type="InterPro" id="IPR011356">
    <property type="entry name" value="Leucine_aapep/pepB"/>
</dbReference>
<dbReference type="InterPro" id="IPR043472">
    <property type="entry name" value="Macro_dom-like"/>
</dbReference>
<name>A0A7R9DC69_TIMCR</name>
<dbReference type="InterPro" id="IPR000819">
    <property type="entry name" value="Peptidase_M17_C"/>
</dbReference>
<evidence type="ECO:0000256" key="8">
    <source>
        <dbReference type="ARBA" id="ARBA00029605"/>
    </source>
</evidence>
<dbReference type="GO" id="GO:0070006">
    <property type="term" value="F:metalloaminopeptidase activity"/>
    <property type="evidence" value="ECO:0007669"/>
    <property type="project" value="InterPro"/>
</dbReference>
<dbReference type="Pfam" id="PF02789">
    <property type="entry name" value="Peptidase_M17_N"/>
    <property type="match status" value="1"/>
</dbReference>
<gene>
    <name evidence="17" type="ORF">TCEB3V08_LOCUS11165</name>
</gene>
<comment type="similarity">
    <text evidence="1">Belongs to the peptidase M17 family.</text>
</comment>
<dbReference type="InterPro" id="IPR008283">
    <property type="entry name" value="Peptidase_M17_N"/>
</dbReference>
<comment type="function">
    <text evidence="12">Cytosolic metallopeptidase that catalyzes the removal of unsubstituted N-terminal hydrophobic amino acids from various peptides. The presence of Zn(2+) ions is essential for the peptidase activity, and the association with other cofactors can modulate the substrate spectificity of the enzyme. For instance, in the presence of Mn(2+), it displays a specific Cys-Gly hydrolyzing activity of Cys-Gly-S-conjugates. Involved in the metabolism of glutathione and in the degradation of glutathione S-conjugates, which may play a role in the control of the cell redox status.</text>
</comment>
<accession>A0A7R9DC69</accession>
<dbReference type="Pfam" id="PF00883">
    <property type="entry name" value="Peptidase_M17"/>
    <property type="match status" value="2"/>
</dbReference>
<evidence type="ECO:0000256" key="1">
    <source>
        <dbReference type="ARBA" id="ARBA00009528"/>
    </source>
</evidence>
<evidence type="ECO:0000313" key="17">
    <source>
        <dbReference type="EMBL" id="CAD7411942.1"/>
    </source>
</evidence>
<dbReference type="PRINTS" id="PR00481">
    <property type="entry name" value="LAMNOPPTDASE"/>
</dbReference>
<proteinExistence type="inferred from homology"/>
<reference evidence="17" key="1">
    <citation type="submission" date="2020-11" db="EMBL/GenBank/DDBJ databases">
        <authorList>
            <person name="Tran Van P."/>
        </authorList>
    </citation>
    <scope>NUCLEOTIDE SEQUENCE</scope>
</reference>
<keyword evidence="4" id="KW-0645">Protease</keyword>
<evidence type="ECO:0000256" key="12">
    <source>
        <dbReference type="ARBA" id="ARBA00045966"/>
    </source>
</evidence>
<dbReference type="AlphaFoldDB" id="A0A7R9DC69"/>
<organism evidence="17">
    <name type="scientific">Timema cristinae</name>
    <name type="common">Walking stick</name>
    <dbReference type="NCBI Taxonomy" id="61476"/>
    <lineage>
        <taxon>Eukaryota</taxon>
        <taxon>Metazoa</taxon>
        <taxon>Ecdysozoa</taxon>
        <taxon>Arthropoda</taxon>
        <taxon>Hexapoda</taxon>
        <taxon>Insecta</taxon>
        <taxon>Pterygota</taxon>
        <taxon>Neoptera</taxon>
        <taxon>Polyneoptera</taxon>
        <taxon>Phasmatodea</taxon>
        <taxon>Timematodea</taxon>
        <taxon>Timematoidea</taxon>
        <taxon>Timematidae</taxon>
        <taxon>Timema</taxon>
    </lineage>
</organism>
<dbReference type="EMBL" id="OC322540">
    <property type="protein sequence ID" value="CAD7411942.1"/>
    <property type="molecule type" value="Genomic_DNA"/>
</dbReference>
<comment type="catalytic activity">
    <reaction evidence="6">
        <text>an S-substituted L-cysteinylglycine + H2O = an S-substituted L-cysteine + glycine</text>
        <dbReference type="Rhea" id="RHEA:60444"/>
        <dbReference type="ChEBI" id="CHEBI:15377"/>
        <dbReference type="ChEBI" id="CHEBI:57305"/>
        <dbReference type="ChEBI" id="CHEBI:58717"/>
        <dbReference type="ChEBI" id="CHEBI:143103"/>
        <dbReference type="EC" id="3.4.13.23"/>
    </reaction>
    <physiologicalReaction direction="left-to-right" evidence="6">
        <dbReference type="Rhea" id="RHEA:60445"/>
    </physiologicalReaction>
</comment>
<feature type="domain" description="Cytosol aminopeptidase" evidence="15">
    <location>
        <begin position="424"/>
        <end position="517"/>
    </location>
</feature>
<evidence type="ECO:0000256" key="10">
    <source>
        <dbReference type="ARBA" id="ARBA00030997"/>
    </source>
</evidence>
<evidence type="ECO:0000256" key="3">
    <source>
        <dbReference type="ARBA" id="ARBA00022438"/>
    </source>
</evidence>
<evidence type="ECO:0000256" key="11">
    <source>
        <dbReference type="ARBA" id="ARBA00031564"/>
    </source>
</evidence>
<evidence type="ECO:0000259" key="15">
    <source>
        <dbReference type="Pfam" id="PF00883"/>
    </source>
</evidence>
<evidence type="ECO:0000256" key="14">
    <source>
        <dbReference type="ARBA" id="ARBA00049107"/>
    </source>
</evidence>